<evidence type="ECO:0000313" key="5">
    <source>
        <dbReference type="EMBL" id="GAL81131.1"/>
    </source>
</evidence>
<keyword evidence="5" id="KW-0378">Hydrolase</keyword>
<dbReference type="PANTHER" id="PTHR35803">
    <property type="entry name" value="GLUCAN 1,4-ALPHA-GLUCOSIDASE SUSB-RELATED"/>
    <property type="match status" value="1"/>
</dbReference>
<organism evidence="5 6">
    <name type="scientific">Algibacter lectus</name>
    <dbReference type="NCBI Taxonomy" id="221126"/>
    <lineage>
        <taxon>Bacteria</taxon>
        <taxon>Pseudomonadati</taxon>
        <taxon>Bacteroidota</taxon>
        <taxon>Flavobacteriia</taxon>
        <taxon>Flavobacteriales</taxon>
        <taxon>Flavobacteriaceae</taxon>
        <taxon>Algibacter</taxon>
    </lineage>
</organism>
<accession>A0A090WVW1</accession>
<evidence type="ECO:0000256" key="1">
    <source>
        <dbReference type="ARBA" id="ARBA00001913"/>
    </source>
</evidence>
<dbReference type="GO" id="GO:0030246">
    <property type="term" value="F:carbohydrate binding"/>
    <property type="evidence" value="ECO:0007669"/>
    <property type="project" value="InterPro"/>
</dbReference>
<dbReference type="Proteomes" id="UP000029643">
    <property type="component" value="Unassembled WGS sequence"/>
</dbReference>
<gene>
    <name evidence="5" type="ORF">JCM19274_3875</name>
</gene>
<comment type="subunit">
    <text evidence="2">Monomer.</text>
</comment>
<keyword evidence="5" id="KW-0326">Glycosidase</keyword>
<dbReference type="Pfam" id="PF14508">
    <property type="entry name" value="GH97_N"/>
    <property type="match status" value="1"/>
</dbReference>
<keyword evidence="3" id="KW-0106">Calcium</keyword>
<dbReference type="InterPro" id="IPR029486">
    <property type="entry name" value="GH97_N"/>
</dbReference>
<sequence>MIYAVLFSVIEGNSQELKSPNGDLVMQFSLELNGVPTYKLAYKNKAVIKPSHLGLELKNDEKSLLNSFEISNTETVTFDETWQPVWEKPKIFAIIIMNWR</sequence>
<dbReference type="AlphaFoldDB" id="A0A090WVW1"/>
<evidence type="ECO:0000256" key="3">
    <source>
        <dbReference type="ARBA" id="ARBA00022837"/>
    </source>
</evidence>
<comment type="cofactor">
    <cofactor evidence="1">
        <name>Ca(2+)</name>
        <dbReference type="ChEBI" id="CHEBI:29108"/>
    </cofactor>
</comment>
<dbReference type="GO" id="GO:0004558">
    <property type="term" value="F:alpha-1,4-glucosidase activity"/>
    <property type="evidence" value="ECO:0007669"/>
    <property type="project" value="UniProtKB-EC"/>
</dbReference>
<dbReference type="EC" id="3.2.1.20" evidence="5"/>
<evidence type="ECO:0000313" key="6">
    <source>
        <dbReference type="Proteomes" id="UP000029643"/>
    </source>
</evidence>
<evidence type="ECO:0000256" key="2">
    <source>
        <dbReference type="ARBA" id="ARBA00011245"/>
    </source>
</evidence>
<dbReference type="PANTHER" id="PTHR35803:SF1">
    <property type="entry name" value="GLUCAN 1,4-ALPHA-GLUCOSIDASE SUSB"/>
    <property type="match status" value="1"/>
</dbReference>
<dbReference type="EMBL" id="BBNU01000014">
    <property type="protein sequence ID" value="GAL81131.1"/>
    <property type="molecule type" value="Genomic_DNA"/>
</dbReference>
<name>A0A090WVW1_9FLAO</name>
<comment type="caution">
    <text evidence="5">The sequence shown here is derived from an EMBL/GenBank/DDBJ whole genome shotgun (WGS) entry which is preliminary data.</text>
</comment>
<protein>
    <submittedName>
        <fullName evidence="5">Alpha-glucosidase SusB</fullName>
        <ecNumber evidence="5">3.2.1.20</ecNumber>
    </submittedName>
</protein>
<dbReference type="Gene3D" id="2.70.98.10">
    <property type="match status" value="1"/>
</dbReference>
<dbReference type="InterPro" id="IPR052720">
    <property type="entry name" value="Glycosyl_hydrolase_97"/>
</dbReference>
<evidence type="ECO:0000259" key="4">
    <source>
        <dbReference type="Pfam" id="PF14508"/>
    </source>
</evidence>
<feature type="domain" description="Glycosyl-hydrolase 97 N-terminal" evidence="4">
    <location>
        <begin position="17"/>
        <end position="89"/>
    </location>
</feature>
<proteinExistence type="predicted"/>
<dbReference type="InterPro" id="IPR014718">
    <property type="entry name" value="GH-type_carb-bd"/>
</dbReference>
<reference evidence="5 6" key="1">
    <citation type="journal article" date="2014" name="Genome Announc.">
        <title>Draft Genome Sequences of Marine Flavobacterium Algibacter lectus Strains SS8 and NR4.</title>
        <authorList>
            <person name="Takatani N."/>
            <person name="Nakanishi M."/>
            <person name="Meirelles P."/>
            <person name="Mino S."/>
            <person name="Suda W."/>
            <person name="Oshima K."/>
            <person name="Hattori M."/>
            <person name="Ohkuma M."/>
            <person name="Hosokawa M."/>
            <person name="Miyashita K."/>
            <person name="Thompson F.L."/>
            <person name="Niwa A."/>
            <person name="Sawabe T."/>
            <person name="Sawabe T."/>
        </authorList>
    </citation>
    <scope>NUCLEOTIDE SEQUENCE [LARGE SCALE GENOMIC DNA]</scope>
    <source>
        <strain evidence="6">JCM19274</strain>
    </source>
</reference>